<gene>
    <name evidence="2" type="ORF">KR51_00000050</name>
</gene>
<keyword evidence="1" id="KW-1133">Transmembrane helix</keyword>
<sequence>MQDSKAIERLRKGSLYSFIVFLSVSALLAIFIVLTGGFNWFKFKVLITTSIIAVASICSLCCGAYSTRVRSSFAGVSGIVLAGFSAAMHILATWVDISSEGYWKTASILSIYAIAYAHALALLAIRLRPAHSWLQHATAANIFILATIVAGQILSEADNEGIFKLIIVLAILVTLETLVIPILWKLAKGTHHSIKEVLSLTRREDGTYEDERGCLYEVKEVS</sequence>
<evidence type="ECO:0000313" key="2">
    <source>
        <dbReference type="EMBL" id="ERN43117.1"/>
    </source>
</evidence>
<keyword evidence="1" id="KW-0472">Membrane</keyword>
<comment type="caution">
    <text evidence="2">The sequence shown here is derived from an EMBL/GenBank/DDBJ whole genome shotgun (WGS) entry which is preliminary data.</text>
</comment>
<dbReference type="AlphaFoldDB" id="U5DQM2"/>
<feature type="transmembrane region" description="Helical" evidence="1">
    <location>
        <begin position="46"/>
        <end position="66"/>
    </location>
</feature>
<evidence type="ECO:0000313" key="3">
    <source>
        <dbReference type="Proteomes" id="UP000016960"/>
    </source>
</evidence>
<protein>
    <submittedName>
        <fullName evidence="2">Uncharacterized protein</fullName>
    </submittedName>
</protein>
<dbReference type="OrthoDB" id="268344at2"/>
<reference evidence="2 3" key="1">
    <citation type="submission" date="2013-05" db="EMBL/GenBank/DDBJ databases">
        <title>Draft genome sequence of Rubidibacter lacunae KORDI 51-2.</title>
        <authorList>
            <person name="Choi D.H."/>
            <person name="Noh J.H."/>
            <person name="Kwon K.-K."/>
            <person name="Lee J.-H."/>
            <person name="Ryu J.-Y."/>
        </authorList>
    </citation>
    <scope>NUCLEOTIDE SEQUENCE [LARGE SCALE GENOMIC DNA]</scope>
    <source>
        <strain evidence="2 3">KORDI 51-2</strain>
    </source>
</reference>
<accession>U5DQM2</accession>
<feature type="transmembrane region" description="Helical" evidence="1">
    <location>
        <begin position="137"/>
        <end position="155"/>
    </location>
</feature>
<evidence type="ECO:0000256" key="1">
    <source>
        <dbReference type="SAM" id="Phobius"/>
    </source>
</evidence>
<proteinExistence type="predicted"/>
<name>U5DQM2_9CHRO</name>
<dbReference type="InParanoid" id="U5DQM2"/>
<feature type="transmembrane region" description="Helical" evidence="1">
    <location>
        <begin position="73"/>
        <end position="95"/>
    </location>
</feature>
<keyword evidence="1" id="KW-0812">Transmembrane</keyword>
<dbReference type="Proteomes" id="UP000016960">
    <property type="component" value="Unassembled WGS sequence"/>
</dbReference>
<feature type="transmembrane region" description="Helical" evidence="1">
    <location>
        <begin position="15"/>
        <end position="34"/>
    </location>
</feature>
<dbReference type="RefSeq" id="WP_022603649.1">
    <property type="nucleotide sequence ID" value="NZ_ASSJ01000001.1"/>
</dbReference>
<feature type="transmembrane region" description="Helical" evidence="1">
    <location>
        <begin position="161"/>
        <end position="184"/>
    </location>
</feature>
<dbReference type="eggNOG" id="ENOG50346CJ">
    <property type="taxonomic scope" value="Bacteria"/>
</dbReference>
<feature type="transmembrane region" description="Helical" evidence="1">
    <location>
        <begin position="101"/>
        <end position="125"/>
    </location>
</feature>
<keyword evidence="3" id="KW-1185">Reference proteome</keyword>
<dbReference type="STRING" id="582515.KR51_00000050"/>
<dbReference type="EMBL" id="ASSJ01000001">
    <property type="protein sequence ID" value="ERN43117.1"/>
    <property type="molecule type" value="Genomic_DNA"/>
</dbReference>
<organism evidence="2 3">
    <name type="scientific">Rubidibacter lacunae KORDI 51-2</name>
    <dbReference type="NCBI Taxonomy" id="582515"/>
    <lineage>
        <taxon>Bacteria</taxon>
        <taxon>Bacillati</taxon>
        <taxon>Cyanobacteriota</taxon>
        <taxon>Cyanophyceae</taxon>
        <taxon>Oscillatoriophycideae</taxon>
        <taxon>Chroococcales</taxon>
        <taxon>Aphanothecaceae</taxon>
        <taxon>Rubidibacter</taxon>
    </lineage>
</organism>